<feature type="domain" description="Late embryogenesis abundant protein LEA-2 subgroup" evidence="6">
    <location>
        <begin position="523"/>
        <end position="578"/>
    </location>
</feature>
<keyword evidence="2 5" id="KW-0812">Transmembrane</keyword>
<dbReference type="AlphaFoldDB" id="A0AAW0LVI7"/>
<accession>A0AAW0LVI7</accession>
<reference evidence="7 8" key="1">
    <citation type="journal article" date="2018" name="Sci. Data">
        <title>The draft genome sequence of cork oak.</title>
        <authorList>
            <person name="Ramos A.M."/>
            <person name="Usie A."/>
            <person name="Barbosa P."/>
            <person name="Barros P.M."/>
            <person name="Capote T."/>
            <person name="Chaves I."/>
            <person name="Simoes F."/>
            <person name="Abreu I."/>
            <person name="Carrasquinho I."/>
            <person name="Faro C."/>
            <person name="Guimaraes J.B."/>
            <person name="Mendonca D."/>
            <person name="Nobrega F."/>
            <person name="Rodrigues L."/>
            <person name="Saibo N.J.M."/>
            <person name="Varela M.C."/>
            <person name="Egas C."/>
            <person name="Matos J."/>
            <person name="Miguel C.M."/>
            <person name="Oliveira M.M."/>
            <person name="Ricardo C.P."/>
            <person name="Goncalves S."/>
        </authorList>
    </citation>
    <scope>NUCLEOTIDE SEQUENCE [LARGE SCALE GENOMIC DNA]</scope>
    <source>
        <strain evidence="8">cv. HL8</strain>
    </source>
</reference>
<feature type="transmembrane region" description="Helical" evidence="5">
    <location>
        <begin position="247"/>
        <end position="269"/>
    </location>
</feature>
<feature type="domain" description="Late embryogenesis abundant protein LEA-2 subgroup" evidence="6">
    <location>
        <begin position="300"/>
        <end position="403"/>
    </location>
</feature>
<protein>
    <submittedName>
        <fullName evidence="7">Ndr1/hin1-like protein 10</fullName>
    </submittedName>
</protein>
<dbReference type="GO" id="GO:0098542">
    <property type="term" value="P:defense response to other organism"/>
    <property type="evidence" value="ECO:0007669"/>
    <property type="project" value="InterPro"/>
</dbReference>
<comment type="subcellular location">
    <subcellularLocation>
        <location evidence="1">Membrane</location>
        <topology evidence="1">Single-pass membrane protein</topology>
    </subcellularLocation>
</comment>
<feature type="transmembrane region" description="Helical" evidence="5">
    <location>
        <begin position="463"/>
        <end position="489"/>
    </location>
</feature>
<proteinExistence type="predicted"/>
<evidence type="ECO:0000256" key="5">
    <source>
        <dbReference type="SAM" id="Phobius"/>
    </source>
</evidence>
<evidence type="ECO:0000256" key="2">
    <source>
        <dbReference type="ARBA" id="ARBA00022692"/>
    </source>
</evidence>
<evidence type="ECO:0000256" key="4">
    <source>
        <dbReference type="ARBA" id="ARBA00023136"/>
    </source>
</evidence>
<dbReference type="Proteomes" id="UP000237347">
    <property type="component" value="Unassembled WGS sequence"/>
</dbReference>
<evidence type="ECO:0000256" key="3">
    <source>
        <dbReference type="ARBA" id="ARBA00022989"/>
    </source>
</evidence>
<dbReference type="GO" id="GO:0005886">
    <property type="term" value="C:plasma membrane"/>
    <property type="evidence" value="ECO:0007669"/>
    <property type="project" value="TreeGrafter"/>
</dbReference>
<evidence type="ECO:0000256" key="1">
    <source>
        <dbReference type="ARBA" id="ARBA00004167"/>
    </source>
</evidence>
<name>A0AAW0LVI7_QUESU</name>
<organism evidence="7 8">
    <name type="scientific">Quercus suber</name>
    <name type="common">Cork oak</name>
    <dbReference type="NCBI Taxonomy" id="58331"/>
    <lineage>
        <taxon>Eukaryota</taxon>
        <taxon>Viridiplantae</taxon>
        <taxon>Streptophyta</taxon>
        <taxon>Embryophyta</taxon>
        <taxon>Tracheophyta</taxon>
        <taxon>Spermatophyta</taxon>
        <taxon>Magnoliopsida</taxon>
        <taxon>eudicotyledons</taxon>
        <taxon>Gunneridae</taxon>
        <taxon>Pentapetalae</taxon>
        <taxon>rosids</taxon>
        <taxon>fabids</taxon>
        <taxon>Fagales</taxon>
        <taxon>Fagaceae</taxon>
        <taxon>Quercus</taxon>
    </lineage>
</organism>
<evidence type="ECO:0000313" key="7">
    <source>
        <dbReference type="EMBL" id="KAK7855181.1"/>
    </source>
</evidence>
<dbReference type="Pfam" id="PF03168">
    <property type="entry name" value="LEA_2"/>
    <property type="match status" value="2"/>
</dbReference>
<dbReference type="PANTHER" id="PTHR31415">
    <property type="entry name" value="OS05G0367900 PROTEIN"/>
    <property type="match status" value="1"/>
</dbReference>
<comment type="caution">
    <text evidence="7">The sequence shown here is derived from an EMBL/GenBank/DDBJ whole genome shotgun (WGS) entry which is preliminary data.</text>
</comment>
<keyword evidence="8" id="KW-1185">Reference proteome</keyword>
<gene>
    <name evidence="7" type="primary">NHL10_6</name>
    <name evidence="7" type="ORF">CFP56_029361</name>
</gene>
<dbReference type="InterPro" id="IPR044839">
    <property type="entry name" value="NDR1-like"/>
</dbReference>
<feature type="transmembrane region" description="Helical" evidence="5">
    <location>
        <begin position="20"/>
        <end position="47"/>
    </location>
</feature>
<keyword evidence="3 5" id="KW-1133">Transmembrane helix</keyword>
<evidence type="ECO:0000259" key="6">
    <source>
        <dbReference type="Pfam" id="PF03168"/>
    </source>
</evidence>
<evidence type="ECO:0000313" key="8">
    <source>
        <dbReference type="Proteomes" id="UP000237347"/>
    </source>
</evidence>
<dbReference type="InterPro" id="IPR004864">
    <property type="entry name" value="LEA_2"/>
</dbReference>
<dbReference type="PANTHER" id="PTHR31415:SF4">
    <property type="entry name" value="NDR1_HIN1-LIKE PROTEIN 3"/>
    <property type="match status" value="1"/>
</dbReference>
<sequence>MPITVHQYPHKTNPTNAVAVAAAVITAFSISVILIIFLAYIIAWFILYPRTFKLHVTDAKLTKFNFTTNNNILQYKLDLNISLRNPNKKVTIYFDKIKANALYEGQRFDTESLTELGFKVDRKSTHFLNATFAGQQLIELDAHEISEFNAEKSAGVYSIDLRFYLRIRIGIGDFIAGKYKPKVKCELEVPLSSQGNSSTARFETTRCHKQFHLDEAYYGPSIPPPTQSYRRHGSDDWCDDCGSCCCLISFLLQLIGLVVVTIALVFLIFRPSKVKIHVTDASLTLFNFTTTLNYNLALNITIRNPNKMIGIYYDSIEASAFFGDQWFGSVSLTPFYQGHKNTTVLSPVFEGQQLVSLGASDLSVFNSEKSAGVYDINVKLNLKIRFKLGNKLKTWRIKPEVKCDLMVPLSSNGKSGAGTFEATKCETKKQSHLNGAYYGPSIPPPARTYHCPGLGDGCGCGCLICFLLEFIGTIVVIVGVAILDFWLIFSPNRVNFYVTDASLTQFDFATNTNTLNYNLALNINIRNPNKKIGIYYDNIEASVFFEDQRFGTEFLTPFYQGHKNTTILSPVFKGQQLVLLGTSELLVFNSEKSIGVYYIKVRLYLGIRFKLGKVKTWRIKPKIKCDLVVPLSSNGNSVAGTFQTTKCRIGF</sequence>
<dbReference type="GO" id="GO:0009506">
    <property type="term" value="C:plasmodesma"/>
    <property type="evidence" value="ECO:0007669"/>
    <property type="project" value="TreeGrafter"/>
</dbReference>
<dbReference type="EMBL" id="PKMF04000048">
    <property type="protein sequence ID" value="KAK7855181.1"/>
    <property type="molecule type" value="Genomic_DNA"/>
</dbReference>
<keyword evidence="4 5" id="KW-0472">Membrane</keyword>